<dbReference type="Pfam" id="PF00083">
    <property type="entry name" value="Sugar_tr"/>
    <property type="match status" value="1"/>
</dbReference>
<evidence type="ECO:0000256" key="3">
    <source>
        <dbReference type="ARBA" id="ARBA00022989"/>
    </source>
</evidence>
<comment type="subcellular location">
    <subcellularLocation>
        <location evidence="1">Membrane</location>
        <topology evidence="1">Multi-pass membrane protein</topology>
    </subcellularLocation>
</comment>
<evidence type="ECO:0008006" key="8">
    <source>
        <dbReference type="Google" id="ProtNLM"/>
    </source>
</evidence>
<dbReference type="Proteomes" id="UP001364617">
    <property type="component" value="Unassembled WGS sequence"/>
</dbReference>
<evidence type="ECO:0000256" key="4">
    <source>
        <dbReference type="ARBA" id="ARBA00023136"/>
    </source>
</evidence>
<organism evidence="6 7">
    <name type="scientific">Phoxinus phoxinus</name>
    <name type="common">Eurasian minnow</name>
    <dbReference type="NCBI Taxonomy" id="58324"/>
    <lineage>
        <taxon>Eukaryota</taxon>
        <taxon>Metazoa</taxon>
        <taxon>Chordata</taxon>
        <taxon>Craniata</taxon>
        <taxon>Vertebrata</taxon>
        <taxon>Euteleostomi</taxon>
        <taxon>Actinopterygii</taxon>
        <taxon>Neopterygii</taxon>
        <taxon>Teleostei</taxon>
        <taxon>Ostariophysi</taxon>
        <taxon>Cypriniformes</taxon>
        <taxon>Leuciscidae</taxon>
        <taxon>Phoxininae</taxon>
        <taxon>Phoxinus</taxon>
    </lineage>
</organism>
<evidence type="ECO:0000256" key="1">
    <source>
        <dbReference type="ARBA" id="ARBA00004141"/>
    </source>
</evidence>
<dbReference type="InterPro" id="IPR036259">
    <property type="entry name" value="MFS_trans_sf"/>
</dbReference>
<gene>
    <name evidence="6" type="ORF">R3I93_010284</name>
</gene>
<dbReference type="Gene3D" id="1.20.1250.20">
    <property type="entry name" value="MFS general substrate transporter like domains"/>
    <property type="match status" value="1"/>
</dbReference>
<dbReference type="AlphaFoldDB" id="A0AAN9CZR3"/>
<dbReference type="GO" id="GO:0046323">
    <property type="term" value="P:D-glucose import"/>
    <property type="evidence" value="ECO:0007669"/>
    <property type="project" value="TreeGrafter"/>
</dbReference>
<keyword evidence="7" id="KW-1185">Reference proteome</keyword>
<protein>
    <recommendedName>
        <fullName evidence="8">Major facilitator superfamily (MFS) profile domain-containing protein</fullName>
    </recommendedName>
</protein>
<sequence length="94" mass="10632">MTAGSLMWLNLFIIGMIFPFLVSGLGHYCFVPFGAVCLLTASFIWMFLPETKGKTLAMITKEFHRLNYRGHGKMDPEVIQAQYQLGEVFHSTAL</sequence>
<dbReference type="GO" id="GO:0005886">
    <property type="term" value="C:plasma membrane"/>
    <property type="evidence" value="ECO:0007669"/>
    <property type="project" value="TreeGrafter"/>
</dbReference>
<evidence type="ECO:0000313" key="6">
    <source>
        <dbReference type="EMBL" id="KAK7155593.1"/>
    </source>
</evidence>
<dbReference type="InterPro" id="IPR045263">
    <property type="entry name" value="GLUT"/>
</dbReference>
<keyword evidence="4 5" id="KW-0472">Membrane</keyword>
<accession>A0AAN9CZR3</accession>
<reference evidence="6 7" key="1">
    <citation type="submission" date="2024-02" db="EMBL/GenBank/DDBJ databases">
        <title>Chromosome-level genome assembly of the Eurasian Minnow (Phoxinus phoxinus).</title>
        <authorList>
            <person name="Oriowo T.O."/>
            <person name="Martin S."/>
            <person name="Stange M."/>
            <person name="Chrysostomakis Y."/>
            <person name="Brown T."/>
            <person name="Winkler S."/>
            <person name="Kukowka S."/>
            <person name="Myers E.W."/>
            <person name="Bohne A."/>
        </authorList>
    </citation>
    <scope>NUCLEOTIDE SEQUENCE [LARGE SCALE GENOMIC DNA]</scope>
    <source>
        <strain evidence="6">ZFMK-TIS-60720</strain>
        <tissue evidence="6">Whole Organism</tissue>
    </source>
</reference>
<feature type="transmembrane region" description="Helical" evidence="5">
    <location>
        <begin position="30"/>
        <end position="48"/>
    </location>
</feature>
<keyword evidence="3 5" id="KW-1133">Transmembrane helix</keyword>
<dbReference type="GO" id="GO:0055056">
    <property type="term" value="F:D-glucose transmembrane transporter activity"/>
    <property type="evidence" value="ECO:0007669"/>
    <property type="project" value="TreeGrafter"/>
</dbReference>
<keyword evidence="2 5" id="KW-0812">Transmembrane</keyword>
<dbReference type="PANTHER" id="PTHR23503">
    <property type="entry name" value="SOLUTE CARRIER FAMILY 2"/>
    <property type="match status" value="1"/>
</dbReference>
<dbReference type="GO" id="GO:0070837">
    <property type="term" value="P:dehydroascorbic acid transport"/>
    <property type="evidence" value="ECO:0007669"/>
    <property type="project" value="TreeGrafter"/>
</dbReference>
<feature type="transmembrane region" description="Helical" evidence="5">
    <location>
        <begin position="7"/>
        <end position="24"/>
    </location>
</feature>
<proteinExistence type="predicted"/>
<comment type="caution">
    <text evidence="6">The sequence shown here is derived from an EMBL/GenBank/DDBJ whole genome shotgun (WGS) entry which is preliminary data.</text>
</comment>
<name>A0AAN9CZR3_9TELE</name>
<evidence type="ECO:0000256" key="5">
    <source>
        <dbReference type="SAM" id="Phobius"/>
    </source>
</evidence>
<dbReference type="PANTHER" id="PTHR23503:SF22">
    <property type="entry name" value="SOLUTE CARRIER FAMILY 2, FACILITATED GLUCOSE TRANSPORTER MEMBER 11"/>
    <property type="match status" value="1"/>
</dbReference>
<dbReference type="InterPro" id="IPR005828">
    <property type="entry name" value="MFS_sugar_transport-like"/>
</dbReference>
<evidence type="ECO:0000313" key="7">
    <source>
        <dbReference type="Proteomes" id="UP001364617"/>
    </source>
</evidence>
<dbReference type="EMBL" id="JAYKXH010000010">
    <property type="protein sequence ID" value="KAK7155593.1"/>
    <property type="molecule type" value="Genomic_DNA"/>
</dbReference>
<evidence type="ECO:0000256" key="2">
    <source>
        <dbReference type="ARBA" id="ARBA00022692"/>
    </source>
</evidence>